<dbReference type="Proteomes" id="UP001055712">
    <property type="component" value="Unassembled WGS sequence"/>
</dbReference>
<comment type="caution">
    <text evidence="1">The sequence shown here is derived from an EMBL/GenBank/DDBJ whole genome shotgun (WGS) entry which is preliminary data.</text>
</comment>
<proteinExistence type="predicted"/>
<sequence>MAASRQVLPRRSVASSARKEEATGGEYCAPIIVRVLLDDWLDYLSLGCISGIYFFVFKLAPEGWGWPLFIFVTVSHFSVFTLQRLREYDPAPPGTLAHEQRTALEKQRPVLSRHVLQPRSVASSARKEEATGGEYRAPIIVRVLLDDWLDYLSLGCISGIYFFVFKLVPEGWGWPLFIFVTVSHFSASTLQRMREYE</sequence>
<dbReference type="EMBL" id="SIDB01000001">
    <property type="protein sequence ID" value="KAI3439076.1"/>
    <property type="molecule type" value="Genomic_DNA"/>
</dbReference>
<name>A0A9D4Z3T2_CHLVU</name>
<evidence type="ECO:0000313" key="1">
    <source>
        <dbReference type="EMBL" id="KAI3439076.1"/>
    </source>
</evidence>
<reference evidence="1" key="1">
    <citation type="journal article" date="2019" name="Plant J.">
        <title>Chlorella vulgaris genome assembly and annotation reveals the molecular basis for metabolic acclimation to high light conditions.</title>
        <authorList>
            <person name="Cecchin M."/>
            <person name="Marcolungo L."/>
            <person name="Rossato M."/>
            <person name="Girolomoni L."/>
            <person name="Cosentino E."/>
            <person name="Cuine S."/>
            <person name="Li-Beisson Y."/>
            <person name="Delledonne M."/>
            <person name="Ballottari M."/>
        </authorList>
    </citation>
    <scope>NUCLEOTIDE SEQUENCE</scope>
    <source>
        <strain evidence="1">211/11P</strain>
    </source>
</reference>
<accession>A0A9D4Z3T2</accession>
<dbReference type="AlphaFoldDB" id="A0A9D4Z3T2"/>
<keyword evidence="2" id="KW-1185">Reference proteome</keyword>
<gene>
    <name evidence="1" type="ORF">D9Q98_001486</name>
</gene>
<organism evidence="1 2">
    <name type="scientific">Chlorella vulgaris</name>
    <name type="common">Green alga</name>
    <dbReference type="NCBI Taxonomy" id="3077"/>
    <lineage>
        <taxon>Eukaryota</taxon>
        <taxon>Viridiplantae</taxon>
        <taxon>Chlorophyta</taxon>
        <taxon>core chlorophytes</taxon>
        <taxon>Trebouxiophyceae</taxon>
        <taxon>Chlorellales</taxon>
        <taxon>Chlorellaceae</taxon>
        <taxon>Chlorella clade</taxon>
        <taxon>Chlorella</taxon>
    </lineage>
</organism>
<protein>
    <submittedName>
        <fullName evidence="1">Uncharacterized protein</fullName>
    </submittedName>
</protein>
<reference evidence="1" key="2">
    <citation type="submission" date="2020-11" db="EMBL/GenBank/DDBJ databases">
        <authorList>
            <person name="Cecchin M."/>
            <person name="Marcolungo L."/>
            <person name="Rossato M."/>
            <person name="Girolomoni L."/>
            <person name="Cosentino E."/>
            <person name="Cuine S."/>
            <person name="Li-Beisson Y."/>
            <person name="Delledonne M."/>
            <person name="Ballottari M."/>
        </authorList>
    </citation>
    <scope>NUCLEOTIDE SEQUENCE</scope>
    <source>
        <strain evidence="1">211/11P</strain>
        <tissue evidence="1">Whole cell</tissue>
    </source>
</reference>
<evidence type="ECO:0000313" key="2">
    <source>
        <dbReference type="Proteomes" id="UP001055712"/>
    </source>
</evidence>